<dbReference type="Proteomes" id="UP001054837">
    <property type="component" value="Unassembled WGS sequence"/>
</dbReference>
<protein>
    <submittedName>
        <fullName evidence="3">Chitin-binding type-2 domain-containing protein</fullName>
    </submittedName>
</protein>
<dbReference type="SUPFAM" id="SSF57625">
    <property type="entry name" value="Invertebrate chitin-binding proteins"/>
    <property type="match status" value="1"/>
</dbReference>
<evidence type="ECO:0000313" key="4">
    <source>
        <dbReference type="Proteomes" id="UP001054837"/>
    </source>
</evidence>
<sequence length="247" mass="27057">MKSVLFVTLWASTDKEEFSDTVVGSTYPCSHWSSNLFRQLTSGMISGIKRRFVKIPHHLQHPISLTIFSVGCLSHTFQKMKLSVALIFLSGLALSLAASRSKRAAYDLPDGAELLVGAVRTSFVCSNDGYYADIDNNCQIFHVCHTVVNTDGTSEMLQWSFLCGNQTIFNQFSFTCSYPEDAVPCGSARDFFYLNANIGAGPNVYFHNEQDVARAAAVTPGRSAQPVYVPPAISQPRPPAGGRPFRG</sequence>
<evidence type="ECO:0000259" key="2">
    <source>
        <dbReference type="PROSITE" id="PS50940"/>
    </source>
</evidence>
<dbReference type="GO" id="GO:0005576">
    <property type="term" value="C:extracellular region"/>
    <property type="evidence" value="ECO:0007669"/>
    <property type="project" value="InterPro"/>
</dbReference>
<comment type="caution">
    <text evidence="3">The sequence shown here is derived from an EMBL/GenBank/DDBJ whole genome shotgun (WGS) entry which is preliminary data.</text>
</comment>
<dbReference type="PROSITE" id="PS50940">
    <property type="entry name" value="CHIT_BIND_II"/>
    <property type="match status" value="1"/>
</dbReference>
<dbReference type="SMART" id="SM00494">
    <property type="entry name" value="ChtBD2"/>
    <property type="match status" value="1"/>
</dbReference>
<dbReference type="AlphaFoldDB" id="A0AAV4QVV8"/>
<dbReference type="Pfam" id="PF01607">
    <property type="entry name" value="CBM_14"/>
    <property type="match status" value="1"/>
</dbReference>
<dbReference type="InterPro" id="IPR052976">
    <property type="entry name" value="Scoloptoxin-like"/>
</dbReference>
<proteinExistence type="predicted"/>
<accession>A0AAV4QVV8</accession>
<dbReference type="InterPro" id="IPR002557">
    <property type="entry name" value="Chitin-bd_dom"/>
</dbReference>
<keyword evidence="4" id="KW-1185">Reference proteome</keyword>
<dbReference type="GO" id="GO:0008061">
    <property type="term" value="F:chitin binding"/>
    <property type="evidence" value="ECO:0007669"/>
    <property type="project" value="InterPro"/>
</dbReference>
<organism evidence="3 4">
    <name type="scientific">Caerostris darwini</name>
    <dbReference type="NCBI Taxonomy" id="1538125"/>
    <lineage>
        <taxon>Eukaryota</taxon>
        <taxon>Metazoa</taxon>
        <taxon>Ecdysozoa</taxon>
        <taxon>Arthropoda</taxon>
        <taxon>Chelicerata</taxon>
        <taxon>Arachnida</taxon>
        <taxon>Araneae</taxon>
        <taxon>Araneomorphae</taxon>
        <taxon>Entelegynae</taxon>
        <taxon>Araneoidea</taxon>
        <taxon>Araneidae</taxon>
        <taxon>Caerostris</taxon>
    </lineage>
</organism>
<dbReference type="EMBL" id="BPLQ01005008">
    <property type="protein sequence ID" value="GIY12242.1"/>
    <property type="molecule type" value="Genomic_DNA"/>
</dbReference>
<dbReference type="InterPro" id="IPR036508">
    <property type="entry name" value="Chitin-bd_dom_sf"/>
</dbReference>
<feature type="domain" description="Chitin-binding type-2" evidence="2">
    <location>
        <begin position="122"/>
        <end position="187"/>
    </location>
</feature>
<reference evidence="3 4" key="1">
    <citation type="submission" date="2021-06" db="EMBL/GenBank/DDBJ databases">
        <title>Caerostris darwini draft genome.</title>
        <authorList>
            <person name="Kono N."/>
            <person name="Arakawa K."/>
        </authorList>
    </citation>
    <scope>NUCLEOTIDE SEQUENCE [LARGE SCALE GENOMIC DNA]</scope>
</reference>
<dbReference type="Gene3D" id="2.170.140.10">
    <property type="entry name" value="Chitin binding domain"/>
    <property type="match status" value="1"/>
</dbReference>
<feature type="region of interest" description="Disordered" evidence="1">
    <location>
        <begin position="227"/>
        <end position="247"/>
    </location>
</feature>
<evidence type="ECO:0000313" key="3">
    <source>
        <dbReference type="EMBL" id="GIY12242.1"/>
    </source>
</evidence>
<evidence type="ECO:0000256" key="1">
    <source>
        <dbReference type="SAM" id="MobiDB-lite"/>
    </source>
</evidence>
<name>A0AAV4QVV8_9ARAC</name>
<dbReference type="PANTHER" id="PTHR22933">
    <property type="entry name" value="FI18007P1-RELATED"/>
    <property type="match status" value="1"/>
</dbReference>
<gene>
    <name evidence="3" type="primary">AVEN_81293_1</name>
    <name evidence="3" type="ORF">CDAR_225721</name>
</gene>
<dbReference type="PANTHER" id="PTHR22933:SF43">
    <property type="entry name" value="LP10131P"/>
    <property type="match status" value="1"/>
</dbReference>